<dbReference type="AlphaFoldDB" id="A0A165IHY3"/>
<dbReference type="InParanoid" id="A0A165IHY3"/>
<evidence type="ECO:0000259" key="3">
    <source>
        <dbReference type="Pfam" id="PF01408"/>
    </source>
</evidence>
<dbReference type="InterPro" id="IPR000683">
    <property type="entry name" value="Gfo/Idh/MocA-like_OxRdtase_N"/>
</dbReference>
<evidence type="ECO:0000256" key="1">
    <source>
        <dbReference type="ARBA" id="ARBA00010928"/>
    </source>
</evidence>
<evidence type="ECO:0000313" key="6">
    <source>
        <dbReference type="Proteomes" id="UP000076842"/>
    </source>
</evidence>
<reference evidence="5 6" key="1">
    <citation type="journal article" date="2016" name="Mol. Biol. Evol.">
        <title>Comparative Genomics of Early-Diverging Mushroom-Forming Fungi Provides Insights into the Origins of Lignocellulose Decay Capabilities.</title>
        <authorList>
            <person name="Nagy L.G."/>
            <person name="Riley R."/>
            <person name="Tritt A."/>
            <person name="Adam C."/>
            <person name="Daum C."/>
            <person name="Floudas D."/>
            <person name="Sun H."/>
            <person name="Yadav J.S."/>
            <person name="Pangilinan J."/>
            <person name="Larsson K.H."/>
            <person name="Matsuura K."/>
            <person name="Barry K."/>
            <person name="Labutti K."/>
            <person name="Kuo R."/>
            <person name="Ohm R.A."/>
            <person name="Bhattacharya S.S."/>
            <person name="Shirouzu T."/>
            <person name="Yoshinaga Y."/>
            <person name="Martin F.M."/>
            <person name="Grigoriev I.V."/>
            <person name="Hibbett D.S."/>
        </authorList>
    </citation>
    <scope>NUCLEOTIDE SEQUENCE [LARGE SCALE GENOMIC DNA]</scope>
    <source>
        <strain evidence="5 6">HHB12733</strain>
    </source>
</reference>
<dbReference type="PANTHER" id="PTHR43708:SF5">
    <property type="entry name" value="CONSERVED EXPRESSED OXIDOREDUCTASE (EUROFUNG)-RELATED"/>
    <property type="match status" value="1"/>
</dbReference>
<dbReference type="OrthoDB" id="446809at2759"/>
<dbReference type="GO" id="GO:0000166">
    <property type="term" value="F:nucleotide binding"/>
    <property type="evidence" value="ECO:0007669"/>
    <property type="project" value="InterPro"/>
</dbReference>
<evidence type="ECO:0000259" key="4">
    <source>
        <dbReference type="Pfam" id="PF02894"/>
    </source>
</evidence>
<dbReference type="InterPro" id="IPR036291">
    <property type="entry name" value="NAD(P)-bd_dom_sf"/>
</dbReference>
<proteinExistence type="inferred from homology"/>
<evidence type="ECO:0000256" key="2">
    <source>
        <dbReference type="ARBA" id="ARBA00023002"/>
    </source>
</evidence>
<gene>
    <name evidence="5" type="ORF">CALCODRAFT_506698</name>
</gene>
<dbReference type="SUPFAM" id="SSF51735">
    <property type="entry name" value="NAD(P)-binding Rossmann-fold domains"/>
    <property type="match status" value="1"/>
</dbReference>
<comment type="similarity">
    <text evidence="1">Belongs to the Gfo/Idh/MocA family.</text>
</comment>
<evidence type="ECO:0000313" key="5">
    <source>
        <dbReference type="EMBL" id="KZT60597.1"/>
    </source>
</evidence>
<keyword evidence="2" id="KW-0560">Oxidoreductase</keyword>
<dbReference type="Proteomes" id="UP000076842">
    <property type="component" value="Unassembled WGS sequence"/>
</dbReference>
<feature type="domain" description="Gfo/Idh/MocA-like oxidoreductase C-terminal" evidence="4">
    <location>
        <begin position="143"/>
        <end position="359"/>
    </location>
</feature>
<accession>A0A165IHY3</accession>
<protein>
    <submittedName>
        <fullName evidence="5">NAD(P)-binding protein</fullName>
    </submittedName>
</protein>
<dbReference type="Pfam" id="PF01408">
    <property type="entry name" value="GFO_IDH_MocA"/>
    <property type="match status" value="1"/>
</dbReference>
<dbReference type="GO" id="GO:0016491">
    <property type="term" value="F:oxidoreductase activity"/>
    <property type="evidence" value="ECO:0007669"/>
    <property type="project" value="UniProtKB-KW"/>
</dbReference>
<dbReference type="InterPro" id="IPR051317">
    <property type="entry name" value="Gfo/Idh/MocA_oxidoreduct"/>
</dbReference>
<sequence>MPDKIINVALIGIGNSANVFHIPYILSLPEIYKLHTIYERSATPEKSKGRDKYGHLGVKITTTLEETLADPEIGLVIITTRGASHYEIAKAALTAGKNTVLEKPITTTAAEVQDLVDTAKAHNVIFVPFHNRRFDGDFLTVRKLLAEGKLKLEEIVDFETRYDVRADWGAGSPGGNGGITYGLGCHLLDQTVALFGAPKSVTALLQNGRRVGDPEFDDSFTIHLRYDKYPGLVVTARSALHSVASHQIRYIIREKNRSFVKYGLDSQEPQVAFEGKKPTDKGFGEDPEELYGEYGVYEGGNSTFTKIPTVPGSYRDYYRNVGETILGKAKQEVTGEQGEIGMRIIQLAHLSHKTGRTVPFDEKL</sequence>
<dbReference type="PANTHER" id="PTHR43708">
    <property type="entry name" value="CONSERVED EXPRESSED OXIDOREDUCTASE (EUROFUNG)"/>
    <property type="match status" value="1"/>
</dbReference>
<dbReference type="Gene3D" id="3.30.360.10">
    <property type="entry name" value="Dihydrodipicolinate Reductase, domain 2"/>
    <property type="match status" value="1"/>
</dbReference>
<keyword evidence="6" id="KW-1185">Reference proteome</keyword>
<dbReference type="EMBL" id="KV423929">
    <property type="protein sequence ID" value="KZT60597.1"/>
    <property type="molecule type" value="Genomic_DNA"/>
</dbReference>
<dbReference type="Gene3D" id="3.40.50.720">
    <property type="entry name" value="NAD(P)-binding Rossmann-like Domain"/>
    <property type="match status" value="1"/>
</dbReference>
<name>A0A165IHY3_9BASI</name>
<feature type="domain" description="Gfo/Idh/MocA-like oxidoreductase N-terminal" evidence="3">
    <location>
        <begin position="6"/>
        <end position="127"/>
    </location>
</feature>
<dbReference type="STRING" id="1353952.A0A165IHY3"/>
<organism evidence="5 6">
    <name type="scientific">Calocera cornea HHB12733</name>
    <dbReference type="NCBI Taxonomy" id="1353952"/>
    <lineage>
        <taxon>Eukaryota</taxon>
        <taxon>Fungi</taxon>
        <taxon>Dikarya</taxon>
        <taxon>Basidiomycota</taxon>
        <taxon>Agaricomycotina</taxon>
        <taxon>Dacrymycetes</taxon>
        <taxon>Dacrymycetales</taxon>
        <taxon>Dacrymycetaceae</taxon>
        <taxon>Calocera</taxon>
    </lineage>
</organism>
<dbReference type="FunCoup" id="A0A165IHY3">
    <property type="interactions" value="28"/>
</dbReference>
<dbReference type="InterPro" id="IPR004104">
    <property type="entry name" value="Gfo/Idh/MocA-like_OxRdtase_C"/>
</dbReference>
<dbReference type="Pfam" id="PF02894">
    <property type="entry name" value="GFO_IDH_MocA_C"/>
    <property type="match status" value="1"/>
</dbReference>